<comment type="caution">
    <text evidence="7">The sequence shown here is derived from an EMBL/GenBank/DDBJ whole genome shotgun (WGS) entry which is preliminary data.</text>
</comment>
<organism evidence="7 8">
    <name type="scientific">Anaerococcus porci</name>
    <dbReference type="NCBI Taxonomy" id="2652269"/>
    <lineage>
        <taxon>Bacteria</taxon>
        <taxon>Bacillati</taxon>
        <taxon>Bacillota</taxon>
        <taxon>Tissierellia</taxon>
        <taxon>Tissierellales</taxon>
        <taxon>Peptoniphilaceae</taxon>
        <taxon>Anaerococcus</taxon>
    </lineage>
</organism>
<accession>A0A6N7VED5</accession>
<dbReference type="InterPro" id="IPR029056">
    <property type="entry name" value="Ribokinase-like"/>
</dbReference>
<dbReference type="Pfam" id="PF08543">
    <property type="entry name" value="Phos_pyr_kin"/>
    <property type="match status" value="1"/>
</dbReference>
<evidence type="ECO:0000256" key="2">
    <source>
        <dbReference type="ARBA" id="ARBA00022679"/>
    </source>
</evidence>
<dbReference type="GO" id="GO:0008478">
    <property type="term" value="F:pyridoxal kinase activity"/>
    <property type="evidence" value="ECO:0007669"/>
    <property type="project" value="UniProtKB-EC"/>
</dbReference>
<sequence>MITYKELKGVLMVKRSAKKILLISDFLSCGNIGGNLVRDVLSFYTYNVDFVPTALISNKFSISPIEISIQSDYLKNTLKVFKEQEKSYDAIFIGFIKKDQVDIIKDFVKDYKCPIFLDPIMGDKGSLYKSLDESIIRVYKDILDVADIILPNFTEASLLTDYKFDNPRSLLDYFSSFGKKLIITSVKEGNKFYIYAKEFDFIKVEFKYISHSFGGTGDLFDALFINFYLAGFSFIESIEKTRIMIEKILKKQMEIDPKTSDIDIGEIFKNI</sequence>
<dbReference type="GO" id="GO:0009443">
    <property type="term" value="P:pyridoxal 5'-phosphate salvage"/>
    <property type="evidence" value="ECO:0007669"/>
    <property type="project" value="InterPro"/>
</dbReference>
<keyword evidence="2" id="KW-0808">Transferase</keyword>
<evidence type="ECO:0000256" key="3">
    <source>
        <dbReference type="ARBA" id="ARBA00022741"/>
    </source>
</evidence>
<evidence type="ECO:0000313" key="8">
    <source>
        <dbReference type="Proteomes" id="UP000441925"/>
    </source>
</evidence>
<reference evidence="7 8" key="1">
    <citation type="submission" date="2019-08" db="EMBL/GenBank/DDBJ databases">
        <title>In-depth cultivation of the pig gut microbiome towards novel bacterial diversity and tailored functional studies.</title>
        <authorList>
            <person name="Wylensek D."/>
            <person name="Hitch T.C.A."/>
            <person name="Clavel T."/>
        </authorList>
    </citation>
    <scope>NUCLEOTIDE SEQUENCE [LARGE SCALE GENOMIC DNA]</scope>
    <source>
        <strain evidence="7 8">WCA-380-WT-2B</strain>
    </source>
</reference>
<keyword evidence="5" id="KW-0067">ATP-binding</keyword>
<evidence type="ECO:0000259" key="6">
    <source>
        <dbReference type="Pfam" id="PF08543"/>
    </source>
</evidence>
<name>A0A6N7VED5_9FIRM</name>
<dbReference type="GO" id="GO:0005524">
    <property type="term" value="F:ATP binding"/>
    <property type="evidence" value="ECO:0007669"/>
    <property type="project" value="UniProtKB-KW"/>
</dbReference>
<keyword evidence="4" id="KW-0418">Kinase</keyword>
<dbReference type="PANTHER" id="PTHR10534:SF2">
    <property type="entry name" value="PYRIDOXAL KINASE"/>
    <property type="match status" value="1"/>
</dbReference>
<dbReference type="InterPro" id="IPR013749">
    <property type="entry name" value="PM/HMP-P_kinase-1"/>
</dbReference>
<dbReference type="Proteomes" id="UP000441925">
    <property type="component" value="Unassembled WGS sequence"/>
</dbReference>
<protein>
    <recommendedName>
        <fullName evidence="1">pyridoxal kinase</fullName>
        <ecNumber evidence="1">2.7.1.35</ecNumber>
    </recommendedName>
</protein>
<dbReference type="EC" id="2.7.1.35" evidence="1"/>
<feature type="domain" description="Pyridoxamine kinase/Phosphomethylpyrimidine kinase" evidence="6">
    <location>
        <begin position="73"/>
        <end position="257"/>
    </location>
</feature>
<evidence type="ECO:0000256" key="1">
    <source>
        <dbReference type="ARBA" id="ARBA00012104"/>
    </source>
</evidence>
<dbReference type="InterPro" id="IPR004625">
    <property type="entry name" value="PyrdxlKinase"/>
</dbReference>
<gene>
    <name evidence="7" type="ORF">FYJ26_05130</name>
</gene>
<keyword evidence="8" id="KW-1185">Reference proteome</keyword>
<evidence type="ECO:0000256" key="4">
    <source>
        <dbReference type="ARBA" id="ARBA00022777"/>
    </source>
</evidence>
<dbReference type="PANTHER" id="PTHR10534">
    <property type="entry name" value="PYRIDOXAL KINASE"/>
    <property type="match status" value="1"/>
</dbReference>
<dbReference type="SUPFAM" id="SSF53613">
    <property type="entry name" value="Ribokinase-like"/>
    <property type="match status" value="1"/>
</dbReference>
<proteinExistence type="predicted"/>
<evidence type="ECO:0000256" key="5">
    <source>
        <dbReference type="ARBA" id="ARBA00022840"/>
    </source>
</evidence>
<evidence type="ECO:0000313" key="7">
    <source>
        <dbReference type="EMBL" id="MSS77800.1"/>
    </source>
</evidence>
<dbReference type="AlphaFoldDB" id="A0A6N7VED5"/>
<dbReference type="Gene3D" id="3.40.1190.20">
    <property type="match status" value="1"/>
</dbReference>
<dbReference type="EMBL" id="VULQ01000005">
    <property type="protein sequence ID" value="MSS77800.1"/>
    <property type="molecule type" value="Genomic_DNA"/>
</dbReference>
<dbReference type="GO" id="GO:0005829">
    <property type="term" value="C:cytosol"/>
    <property type="evidence" value="ECO:0007669"/>
    <property type="project" value="TreeGrafter"/>
</dbReference>
<keyword evidence="3" id="KW-0547">Nucleotide-binding</keyword>